<name>A0A0J6YGU3_COCIT</name>
<dbReference type="Proteomes" id="UP000054565">
    <property type="component" value="Unassembled WGS sequence"/>
</dbReference>
<dbReference type="EMBL" id="DS028097">
    <property type="protein sequence ID" value="KMP07921.1"/>
    <property type="molecule type" value="Genomic_DNA"/>
</dbReference>
<proteinExistence type="predicted"/>
<gene>
    <name evidence="1" type="ORF">CIRG_07602</name>
</gene>
<reference evidence="2" key="1">
    <citation type="journal article" date="2010" name="Genome Res.">
        <title>Population genomic sequencing of Coccidioides fungi reveals recent hybridization and transposon control.</title>
        <authorList>
            <person name="Neafsey D.E."/>
            <person name="Barker B.M."/>
            <person name="Sharpton T.J."/>
            <person name="Stajich J.E."/>
            <person name="Park D.J."/>
            <person name="Whiston E."/>
            <person name="Hung C.-Y."/>
            <person name="McMahan C."/>
            <person name="White J."/>
            <person name="Sykes S."/>
            <person name="Heiman D."/>
            <person name="Young S."/>
            <person name="Zeng Q."/>
            <person name="Abouelleil A."/>
            <person name="Aftuck L."/>
            <person name="Bessette D."/>
            <person name="Brown A."/>
            <person name="FitzGerald M."/>
            <person name="Lui A."/>
            <person name="Macdonald J.P."/>
            <person name="Priest M."/>
            <person name="Orbach M.J."/>
            <person name="Galgiani J.N."/>
            <person name="Kirkland T.N."/>
            <person name="Cole G.T."/>
            <person name="Birren B.W."/>
            <person name="Henn M.R."/>
            <person name="Taylor J.W."/>
            <person name="Rounsley S.D."/>
        </authorList>
    </citation>
    <scope>NUCLEOTIDE SEQUENCE [LARGE SCALE GENOMIC DNA]</scope>
    <source>
        <strain evidence="2">RMSCC 2394</strain>
    </source>
</reference>
<evidence type="ECO:0000313" key="2">
    <source>
        <dbReference type="Proteomes" id="UP000054565"/>
    </source>
</evidence>
<sequence length="173" mass="19320">MSARSIPSFLQGSDRRRTWGRSSLDRMKTGYDPYTLVSSELDAQLPPLLHPVGGFHSNYSLGNLAPQQYDLKINPMEVPYGLGAPKERCTRMVRIYAQNSCERTHRSSLDLKWVHGIVHARLSFLPAEEYNKSAQKIQSQALLFVSRSYACNSGEAVPQSRTSSNTKNDASNG</sequence>
<accession>A0A0J6YGU3</accession>
<dbReference type="AlphaFoldDB" id="A0A0J6YGU3"/>
<organism evidence="1 2">
    <name type="scientific">Coccidioides immitis RMSCC 2394</name>
    <dbReference type="NCBI Taxonomy" id="404692"/>
    <lineage>
        <taxon>Eukaryota</taxon>
        <taxon>Fungi</taxon>
        <taxon>Dikarya</taxon>
        <taxon>Ascomycota</taxon>
        <taxon>Pezizomycotina</taxon>
        <taxon>Eurotiomycetes</taxon>
        <taxon>Eurotiomycetidae</taxon>
        <taxon>Onygenales</taxon>
        <taxon>Onygenaceae</taxon>
        <taxon>Coccidioides</taxon>
    </lineage>
</organism>
<protein>
    <submittedName>
        <fullName evidence="1">Uncharacterized protein</fullName>
    </submittedName>
</protein>
<evidence type="ECO:0000313" key="1">
    <source>
        <dbReference type="EMBL" id="KMP07921.1"/>
    </source>
</evidence>